<proteinExistence type="predicted"/>
<evidence type="ECO:0000313" key="1">
    <source>
        <dbReference type="EMBL" id="NML26358.1"/>
    </source>
</evidence>
<dbReference type="AlphaFoldDB" id="A0A848GED3"/>
<dbReference type="PANTHER" id="PTHR30298:SF0">
    <property type="entry name" value="PROTEIN YBFL-RELATED"/>
    <property type="match status" value="1"/>
</dbReference>
<dbReference type="RefSeq" id="WP_169145893.1">
    <property type="nucleotide sequence ID" value="NZ_JABBGA010000007.1"/>
</dbReference>
<name>A0A848GED3_9RHOO</name>
<protein>
    <submittedName>
        <fullName evidence="2">Transposase</fullName>
    </submittedName>
</protein>
<gene>
    <name evidence="1" type="ORF">HHL15_11445</name>
    <name evidence="2" type="ORF">HHL15_25555</name>
</gene>
<reference evidence="2 3" key="1">
    <citation type="submission" date="2020-04" db="EMBL/GenBank/DDBJ databases">
        <title>Zoogloea sp. G-4-1-14 isolated from soil.</title>
        <authorList>
            <person name="Dahal R.H."/>
        </authorList>
    </citation>
    <scope>NUCLEOTIDE SEQUENCE [LARGE SCALE GENOMIC DNA]</scope>
    <source>
        <strain evidence="2 3">G-4-1-14</strain>
    </source>
</reference>
<organism evidence="2 3">
    <name type="scientific">Zoogloea dura</name>
    <dbReference type="NCBI Taxonomy" id="2728840"/>
    <lineage>
        <taxon>Bacteria</taxon>
        <taxon>Pseudomonadati</taxon>
        <taxon>Pseudomonadota</taxon>
        <taxon>Betaproteobacteria</taxon>
        <taxon>Rhodocyclales</taxon>
        <taxon>Zoogloeaceae</taxon>
        <taxon>Zoogloea</taxon>
    </lineage>
</organism>
<evidence type="ECO:0000313" key="2">
    <source>
        <dbReference type="EMBL" id="NML29115.1"/>
    </source>
</evidence>
<dbReference type="InterPro" id="IPR051698">
    <property type="entry name" value="Transposase_11-like"/>
</dbReference>
<accession>A0A848GED3</accession>
<keyword evidence="3" id="KW-1185">Reference proteome</keyword>
<dbReference type="EMBL" id="JABBGA010000051">
    <property type="protein sequence ID" value="NML29115.1"/>
    <property type="molecule type" value="Genomic_DNA"/>
</dbReference>
<dbReference type="PANTHER" id="PTHR30298">
    <property type="entry name" value="H REPEAT-ASSOCIATED PREDICTED TRANSPOSASE"/>
    <property type="match status" value="1"/>
</dbReference>
<dbReference type="Proteomes" id="UP000580043">
    <property type="component" value="Unassembled WGS sequence"/>
</dbReference>
<feature type="non-terminal residue" evidence="2">
    <location>
        <position position="1"/>
    </location>
</feature>
<evidence type="ECO:0000313" key="3">
    <source>
        <dbReference type="Proteomes" id="UP000580043"/>
    </source>
</evidence>
<dbReference type="EMBL" id="JABBGA010000007">
    <property type="protein sequence ID" value="NML26358.1"/>
    <property type="molecule type" value="Genomic_DNA"/>
</dbReference>
<comment type="caution">
    <text evidence="2">The sequence shown here is derived from an EMBL/GenBank/DDBJ whole genome shotgun (WGS) entry which is preliminary data.</text>
</comment>
<sequence>VRSHWEVENRLHWCLDVQFGDDYARARTGHVAHNLALVRHIALNLIRLNTSVKTSIKTKRLLAATSDEFRAALLGLAVEPETDGDEEED</sequence>